<reference evidence="3 4" key="1">
    <citation type="submission" date="2021-06" db="EMBL/GenBank/DDBJ databases">
        <authorList>
            <person name="Kallberg Y."/>
            <person name="Tangrot J."/>
            <person name="Rosling A."/>
        </authorList>
    </citation>
    <scope>NUCLEOTIDE SEQUENCE [LARGE SCALE GENOMIC DNA]</scope>
    <source>
        <strain evidence="3 4">120-4 pot B 10/14</strain>
    </source>
</reference>
<evidence type="ECO:0000313" key="4">
    <source>
        <dbReference type="Proteomes" id="UP000789901"/>
    </source>
</evidence>
<accession>A0ABN7VTR4</accession>
<feature type="domain" description="HTH CENPB-type" evidence="2">
    <location>
        <begin position="34"/>
        <end position="106"/>
    </location>
</feature>
<organism evidence="3 4">
    <name type="scientific">Gigaspora margarita</name>
    <dbReference type="NCBI Taxonomy" id="4874"/>
    <lineage>
        <taxon>Eukaryota</taxon>
        <taxon>Fungi</taxon>
        <taxon>Fungi incertae sedis</taxon>
        <taxon>Mucoromycota</taxon>
        <taxon>Glomeromycotina</taxon>
        <taxon>Glomeromycetes</taxon>
        <taxon>Diversisporales</taxon>
        <taxon>Gigasporaceae</taxon>
        <taxon>Gigaspora</taxon>
    </lineage>
</organism>
<dbReference type="EMBL" id="CAJVQB010022227">
    <property type="protein sequence ID" value="CAG8799050.1"/>
    <property type="molecule type" value="Genomic_DNA"/>
</dbReference>
<gene>
    <name evidence="3" type="ORF">GMARGA_LOCUS22719</name>
</gene>
<keyword evidence="1" id="KW-0238">DNA-binding</keyword>
<dbReference type="PROSITE" id="PS51253">
    <property type="entry name" value="HTH_CENPB"/>
    <property type="match status" value="1"/>
</dbReference>
<comment type="caution">
    <text evidence="3">The sequence shown here is derived from an EMBL/GenBank/DDBJ whole genome shotgun (WGS) entry which is preliminary data.</text>
</comment>
<dbReference type="PANTHER" id="PTHR19303">
    <property type="entry name" value="TRANSPOSON"/>
    <property type="match status" value="1"/>
</dbReference>
<dbReference type="InterPro" id="IPR050863">
    <property type="entry name" value="CenT-Element_Derived"/>
</dbReference>
<dbReference type="SUPFAM" id="SSF46689">
    <property type="entry name" value="Homeodomain-like"/>
    <property type="match status" value="1"/>
</dbReference>
<protein>
    <submittedName>
        <fullName evidence="3">17741_t:CDS:1</fullName>
    </submittedName>
</protein>
<dbReference type="PANTHER" id="PTHR19303:SF73">
    <property type="entry name" value="PROTEIN PDC2"/>
    <property type="match status" value="1"/>
</dbReference>
<dbReference type="SMART" id="SM00674">
    <property type="entry name" value="CENPB"/>
    <property type="match status" value="1"/>
</dbReference>
<dbReference type="InterPro" id="IPR006600">
    <property type="entry name" value="HTH_CenpB_DNA-bd_dom"/>
</dbReference>
<proteinExistence type="predicted"/>
<sequence>MACPPVKNEFGLEVHPTTIGRLIKNKDDIGNNLSTKTQRIVQHPDLDNTLHKWVLQNQDQIILSDAILIEKAKKFTKSLNIPNSNLKFSQGWLYKFKKRHGLGQIKKHGENASVDDNVVADAIPKLREVLKGYDLKDIYNMDETGLFY</sequence>
<dbReference type="Proteomes" id="UP000789901">
    <property type="component" value="Unassembled WGS sequence"/>
</dbReference>
<dbReference type="Gene3D" id="1.10.10.60">
    <property type="entry name" value="Homeodomain-like"/>
    <property type="match status" value="1"/>
</dbReference>
<evidence type="ECO:0000256" key="1">
    <source>
        <dbReference type="ARBA" id="ARBA00023125"/>
    </source>
</evidence>
<evidence type="ECO:0000313" key="3">
    <source>
        <dbReference type="EMBL" id="CAG8799050.1"/>
    </source>
</evidence>
<name>A0ABN7VTR4_GIGMA</name>
<keyword evidence="4" id="KW-1185">Reference proteome</keyword>
<evidence type="ECO:0000259" key="2">
    <source>
        <dbReference type="PROSITE" id="PS51253"/>
    </source>
</evidence>
<dbReference type="InterPro" id="IPR009057">
    <property type="entry name" value="Homeodomain-like_sf"/>
</dbReference>
<dbReference type="Pfam" id="PF03221">
    <property type="entry name" value="HTH_Tnp_Tc5"/>
    <property type="match status" value="1"/>
</dbReference>